<organism evidence="1 2">
    <name type="scientific">Desulfotruncus arcticus DSM 17038</name>
    <dbReference type="NCBI Taxonomy" id="1121424"/>
    <lineage>
        <taxon>Bacteria</taxon>
        <taxon>Bacillati</taxon>
        <taxon>Bacillota</taxon>
        <taxon>Clostridia</taxon>
        <taxon>Eubacteriales</taxon>
        <taxon>Desulfallaceae</taxon>
        <taxon>Desulfotruncus</taxon>
    </lineage>
</organism>
<dbReference type="InterPro" id="IPR014710">
    <property type="entry name" value="RmlC-like_jellyroll"/>
</dbReference>
<name>A0A1I2YPH2_9FIRM</name>
<dbReference type="InterPro" id="IPR011051">
    <property type="entry name" value="RmlC_Cupin_sf"/>
</dbReference>
<evidence type="ECO:0000313" key="1">
    <source>
        <dbReference type="EMBL" id="SFH27604.1"/>
    </source>
</evidence>
<evidence type="ECO:0000313" key="2">
    <source>
        <dbReference type="Proteomes" id="UP000199337"/>
    </source>
</evidence>
<dbReference type="AlphaFoldDB" id="A0A1I2YPH2"/>
<dbReference type="RefSeq" id="WP_092474725.1">
    <property type="nucleotide sequence ID" value="NZ_FOOX01000022.1"/>
</dbReference>
<reference evidence="2" key="1">
    <citation type="submission" date="2016-10" db="EMBL/GenBank/DDBJ databases">
        <authorList>
            <person name="Varghese N."/>
            <person name="Submissions S."/>
        </authorList>
    </citation>
    <scope>NUCLEOTIDE SEQUENCE [LARGE SCALE GENOMIC DNA]</scope>
    <source>
        <strain evidence="2">DSM 17038</strain>
    </source>
</reference>
<dbReference type="OrthoDB" id="5465288at2"/>
<protein>
    <recommendedName>
        <fullName evidence="3">Cupin domain-containing protein</fullName>
    </recommendedName>
</protein>
<dbReference type="EMBL" id="FOOX01000022">
    <property type="protein sequence ID" value="SFH27604.1"/>
    <property type="molecule type" value="Genomic_DNA"/>
</dbReference>
<dbReference type="Gene3D" id="2.60.120.10">
    <property type="entry name" value="Jelly Rolls"/>
    <property type="match status" value="1"/>
</dbReference>
<dbReference type="Proteomes" id="UP000199337">
    <property type="component" value="Unassembled WGS sequence"/>
</dbReference>
<proteinExistence type="predicted"/>
<accession>A0A1I2YPH2</accession>
<gene>
    <name evidence="1" type="ORF">SAMN05660649_04547</name>
</gene>
<keyword evidence="2" id="KW-1185">Reference proteome</keyword>
<evidence type="ECO:0008006" key="3">
    <source>
        <dbReference type="Google" id="ProtNLM"/>
    </source>
</evidence>
<dbReference type="SUPFAM" id="SSF51182">
    <property type="entry name" value="RmlC-like cupins"/>
    <property type="match status" value="1"/>
</dbReference>
<sequence>MNSKIPDITRLYKGARHEFEVEIVFAESGSRSPRESHNFDEIIVMTDGAITLKRSDREEVTSYDKAPAFIEIPAGVEHVIETMTPAKLVIIHPNRNV</sequence>
<dbReference type="STRING" id="341036.SAMN05660649_04547"/>